<evidence type="ECO:0000313" key="1">
    <source>
        <dbReference type="EMBL" id="PMD43494.1"/>
    </source>
</evidence>
<accession>A0A2J6RYA7</accession>
<dbReference type="AlphaFoldDB" id="A0A2J6RYA7"/>
<feature type="non-terminal residue" evidence="1">
    <location>
        <position position="137"/>
    </location>
</feature>
<protein>
    <recommendedName>
        <fullName evidence="3">Glycoside hydrolase family 23 protein</fullName>
    </recommendedName>
</protein>
<dbReference type="OrthoDB" id="1193027at2759"/>
<name>A0A2J6RYA7_HYAVF</name>
<reference evidence="1 2" key="1">
    <citation type="submission" date="2016-04" db="EMBL/GenBank/DDBJ databases">
        <title>A degradative enzymes factory behind the ericoid mycorrhizal symbiosis.</title>
        <authorList>
            <consortium name="DOE Joint Genome Institute"/>
            <person name="Martino E."/>
            <person name="Morin E."/>
            <person name="Grelet G."/>
            <person name="Kuo A."/>
            <person name="Kohler A."/>
            <person name="Daghino S."/>
            <person name="Barry K."/>
            <person name="Choi C."/>
            <person name="Cichocki N."/>
            <person name="Clum A."/>
            <person name="Copeland A."/>
            <person name="Hainaut M."/>
            <person name="Haridas S."/>
            <person name="Labutti K."/>
            <person name="Lindquist E."/>
            <person name="Lipzen A."/>
            <person name="Khouja H.-R."/>
            <person name="Murat C."/>
            <person name="Ohm R."/>
            <person name="Olson A."/>
            <person name="Spatafora J."/>
            <person name="Veneault-Fourrey C."/>
            <person name="Henrissat B."/>
            <person name="Grigoriev I."/>
            <person name="Martin F."/>
            <person name="Perotto S."/>
        </authorList>
    </citation>
    <scope>NUCLEOTIDE SEQUENCE [LARGE SCALE GENOMIC DNA]</scope>
    <source>
        <strain evidence="1 2">F</strain>
    </source>
</reference>
<proteinExistence type="predicted"/>
<evidence type="ECO:0008006" key="3">
    <source>
        <dbReference type="Google" id="ProtNLM"/>
    </source>
</evidence>
<dbReference type="EMBL" id="KZ613942">
    <property type="protein sequence ID" value="PMD43494.1"/>
    <property type="molecule type" value="Genomic_DNA"/>
</dbReference>
<evidence type="ECO:0000313" key="2">
    <source>
        <dbReference type="Proteomes" id="UP000235786"/>
    </source>
</evidence>
<organism evidence="1 2">
    <name type="scientific">Hyaloscypha variabilis (strain UAMH 11265 / GT02V1 / F)</name>
    <name type="common">Meliniomyces variabilis</name>
    <dbReference type="NCBI Taxonomy" id="1149755"/>
    <lineage>
        <taxon>Eukaryota</taxon>
        <taxon>Fungi</taxon>
        <taxon>Dikarya</taxon>
        <taxon>Ascomycota</taxon>
        <taxon>Pezizomycotina</taxon>
        <taxon>Leotiomycetes</taxon>
        <taxon>Helotiales</taxon>
        <taxon>Hyaloscyphaceae</taxon>
        <taxon>Hyaloscypha</taxon>
        <taxon>Hyaloscypha variabilis</taxon>
    </lineage>
</organism>
<sequence>TKVDHRFILAIMQESGGCVRVPTSNFGVRNPGLMQDHNGAATCNSDITHKVQNPCPSKVILEMIREGTAGTKSGDGLAQCINESEAGDVIAFYKAARIYNSSAIAPSGNLQDGGATHCYASDIANRLTGWIYSAHKC</sequence>
<keyword evidence="2" id="KW-1185">Reference proteome</keyword>
<gene>
    <name evidence="1" type="ORF">L207DRAFT_380722</name>
</gene>
<feature type="non-terminal residue" evidence="1">
    <location>
        <position position="1"/>
    </location>
</feature>
<dbReference type="Proteomes" id="UP000235786">
    <property type="component" value="Unassembled WGS sequence"/>
</dbReference>